<comment type="caution">
    <text evidence="1">The sequence shown here is derived from an EMBL/GenBank/DDBJ whole genome shotgun (WGS) entry which is preliminary data.</text>
</comment>
<organism evidence="1 2">
    <name type="scientific">Dethiosulfatarculus sandiegensis</name>
    <dbReference type="NCBI Taxonomy" id="1429043"/>
    <lineage>
        <taxon>Bacteria</taxon>
        <taxon>Pseudomonadati</taxon>
        <taxon>Thermodesulfobacteriota</taxon>
        <taxon>Desulfarculia</taxon>
        <taxon>Desulfarculales</taxon>
        <taxon>Desulfarculaceae</taxon>
        <taxon>Dethiosulfatarculus</taxon>
    </lineage>
</organism>
<dbReference type="STRING" id="1429043.X474_12810"/>
<accession>A0A0D2HU48</accession>
<proteinExistence type="predicted"/>
<dbReference type="InParanoid" id="A0A0D2HU48"/>
<name>A0A0D2HU48_9BACT</name>
<keyword evidence="2" id="KW-1185">Reference proteome</keyword>
<evidence type="ECO:0000313" key="2">
    <source>
        <dbReference type="Proteomes" id="UP000032233"/>
    </source>
</evidence>
<reference evidence="1 2" key="1">
    <citation type="submission" date="2013-11" db="EMBL/GenBank/DDBJ databases">
        <title>Metagenomic analysis of a methanogenic consortium involved in long chain n-alkane degradation.</title>
        <authorList>
            <person name="Davidova I.A."/>
            <person name="Callaghan A.V."/>
            <person name="Wawrik B."/>
            <person name="Pruitt S."/>
            <person name="Marks C."/>
            <person name="Duncan K.E."/>
            <person name="Suflita J.M."/>
        </authorList>
    </citation>
    <scope>NUCLEOTIDE SEQUENCE [LARGE SCALE GENOMIC DNA]</scope>
    <source>
        <strain evidence="1 2">SPR</strain>
    </source>
</reference>
<dbReference type="EMBL" id="AZAC01000014">
    <property type="protein sequence ID" value="KIX13978.1"/>
    <property type="molecule type" value="Genomic_DNA"/>
</dbReference>
<dbReference type="AlphaFoldDB" id="A0A0D2HU48"/>
<protein>
    <submittedName>
        <fullName evidence="1">Uncharacterized protein</fullName>
    </submittedName>
</protein>
<evidence type="ECO:0000313" key="1">
    <source>
        <dbReference type="EMBL" id="KIX13978.1"/>
    </source>
</evidence>
<sequence>MGEINLLPGKTEQLLALGCDEFTGMGRPSVRFKGCVQVAGYSLPKGGVQAPDDKKSILSPFYAPL</sequence>
<gene>
    <name evidence="1" type="ORF">X474_12810</name>
</gene>
<dbReference type="Proteomes" id="UP000032233">
    <property type="component" value="Unassembled WGS sequence"/>
</dbReference>